<organism evidence="2 3">
    <name type="scientific">Vulpes vulpes</name>
    <name type="common">Red fox</name>
    <dbReference type="NCBI Taxonomy" id="9627"/>
    <lineage>
        <taxon>Eukaryota</taxon>
        <taxon>Metazoa</taxon>
        <taxon>Chordata</taxon>
        <taxon>Craniata</taxon>
        <taxon>Vertebrata</taxon>
        <taxon>Euteleostomi</taxon>
        <taxon>Mammalia</taxon>
        <taxon>Eutheria</taxon>
        <taxon>Laurasiatheria</taxon>
        <taxon>Carnivora</taxon>
        <taxon>Caniformia</taxon>
        <taxon>Canidae</taxon>
        <taxon>Vulpes</taxon>
    </lineage>
</organism>
<proteinExistence type="predicted"/>
<gene>
    <name evidence="3" type="primary">LOC140593935</name>
</gene>
<evidence type="ECO:0000313" key="2">
    <source>
        <dbReference type="Proteomes" id="UP001652641"/>
    </source>
</evidence>
<protein>
    <submittedName>
        <fullName evidence="3">Inter-alpha-trypsin inhibitor heavy chain H1-like</fullName>
    </submittedName>
</protein>
<keyword evidence="2" id="KW-1185">Reference proteome</keyword>
<name>A0ABM4XFW1_VULVU</name>
<dbReference type="Proteomes" id="UP001652641">
    <property type="component" value="Chromosome 9"/>
</dbReference>
<evidence type="ECO:0000256" key="1">
    <source>
        <dbReference type="SAM" id="MobiDB-lite"/>
    </source>
</evidence>
<dbReference type="RefSeq" id="XP_072576927.1">
    <property type="nucleotide sequence ID" value="XM_072720826.1"/>
</dbReference>
<dbReference type="GeneID" id="140593935"/>
<accession>A0ABM4XFW1</accession>
<feature type="region of interest" description="Disordered" evidence="1">
    <location>
        <begin position="41"/>
        <end position="98"/>
    </location>
</feature>
<sequence>MKLEGKEKADVAAKALQMSLAYQFVTPLTSMTIRGMADEDGLEPVIDKPPEDSLPLEMVGHRKSKWQRPPPPSLPLPARSPSGGPVSPEPRRVGLRRK</sequence>
<evidence type="ECO:0000313" key="3">
    <source>
        <dbReference type="RefSeq" id="XP_072576927.1"/>
    </source>
</evidence>
<reference evidence="3" key="1">
    <citation type="submission" date="2025-08" db="UniProtKB">
        <authorList>
            <consortium name="RefSeq"/>
        </authorList>
    </citation>
    <scope>IDENTIFICATION</scope>
    <source>
        <tissue evidence="3">Cell line</tissue>
    </source>
</reference>
<feature type="compositionally biased region" description="Low complexity" evidence="1">
    <location>
        <begin position="76"/>
        <end position="85"/>
    </location>
</feature>